<evidence type="ECO:0000256" key="3">
    <source>
        <dbReference type="ARBA" id="ARBA00020392"/>
    </source>
</evidence>
<keyword evidence="11" id="KW-0966">Cell projection</keyword>
<dbReference type="InterPro" id="IPR012823">
    <property type="entry name" value="Flagell_FliJ"/>
</dbReference>
<dbReference type="Pfam" id="PF02050">
    <property type="entry name" value="FliJ"/>
    <property type="match status" value="1"/>
</dbReference>
<dbReference type="NCBIfam" id="TIGR02473">
    <property type="entry name" value="flagell_FliJ"/>
    <property type="match status" value="1"/>
</dbReference>
<evidence type="ECO:0000256" key="9">
    <source>
        <dbReference type="ARBA" id="ARBA00023136"/>
    </source>
</evidence>
<evidence type="ECO:0000313" key="12">
    <source>
        <dbReference type="Proteomes" id="UP001595530"/>
    </source>
</evidence>
<keyword evidence="5" id="KW-1003">Cell membrane</keyword>
<keyword evidence="11" id="KW-0282">Flagellum</keyword>
<dbReference type="Proteomes" id="UP001595530">
    <property type="component" value="Unassembled WGS sequence"/>
</dbReference>
<name>A0ABV7F7B5_9BURK</name>
<keyword evidence="9" id="KW-0472">Membrane</keyword>
<comment type="subcellular location">
    <subcellularLocation>
        <location evidence="1">Cell membrane</location>
        <topology evidence="1">Peripheral membrane protein</topology>
        <orientation evidence="1">Cytoplasmic side</orientation>
    </subcellularLocation>
</comment>
<comment type="caution">
    <text evidence="11">The sequence shown here is derived from an EMBL/GenBank/DDBJ whole genome shotgun (WGS) entry which is preliminary data.</text>
</comment>
<evidence type="ECO:0000256" key="6">
    <source>
        <dbReference type="ARBA" id="ARBA00022500"/>
    </source>
</evidence>
<dbReference type="InterPro" id="IPR018006">
    <property type="entry name" value="Flag_FliJ_proteobac"/>
</dbReference>
<evidence type="ECO:0000256" key="8">
    <source>
        <dbReference type="ARBA" id="ARBA00022927"/>
    </source>
</evidence>
<keyword evidence="11" id="KW-0969">Cilium</keyword>
<evidence type="ECO:0000256" key="7">
    <source>
        <dbReference type="ARBA" id="ARBA00022795"/>
    </source>
</evidence>
<proteinExistence type="inferred from homology"/>
<evidence type="ECO:0000256" key="4">
    <source>
        <dbReference type="ARBA" id="ARBA00022448"/>
    </source>
</evidence>
<reference evidence="12" key="1">
    <citation type="journal article" date="2019" name="Int. J. Syst. Evol. Microbiol.">
        <title>The Global Catalogue of Microorganisms (GCM) 10K type strain sequencing project: providing services to taxonomists for standard genome sequencing and annotation.</title>
        <authorList>
            <consortium name="The Broad Institute Genomics Platform"/>
            <consortium name="The Broad Institute Genome Sequencing Center for Infectious Disease"/>
            <person name="Wu L."/>
            <person name="Ma J."/>
        </authorList>
    </citation>
    <scope>NUCLEOTIDE SEQUENCE [LARGE SCALE GENOMIC DNA]</scope>
    <source>
        <strain evidence="12">KCTC 42986</strain>
    </source>
</reference>
<dbReference type="PANTHER" id="PTHR38786">
    <property type="entry name" value="FLAGELLAR FLIJ PROTEIN"/>
    <property type="match status" value="1"/>
</dbReference>
<dbReference type="PANTHER" id="PTHR38786:SF1">
    <property type="entry name" value="FLAGELLAR FLIJ PROTEIN"/>
    <property type="match status" value="1"/>
</dbReference>
<evidence type="ECO:0000256" key="2">
    <source>
        <dbReference type="ARBA" id="ARBA00010004"/>
    </source>
</evidence>
<dbReference type="InterPro" id="IPR052570">
    <property type="entry name" value="FliJ"/>
</dbReference>
<protein>
    <recommendedName>
        <fullName evidence="3">Flagellar FliJ protein</fullName>
    </recommendedName>
</protein>
<keyword evidence="10" id="KW-1006">Bacterial flagellum protein export</keyword>
<organism evidence="11 12">
    <name type="scientific">Undibacterium arcticum</name>
    <dbReference type="NCBI Taxonomy" id="1762892"/>
    <lineage>
        <taxon>Bacteria</taxon>
        <taxon>Pseudomonadati</taxon>
        <taxon>Pseudomonadota</taxon>
        <taxon>Betaproteobacteria</taxon>
        <taxon>Burkholderiales</taxon>
        <taxon>Oxalobacteraceae</taxon>
        <taxon>Undibacterium</taxon>
    </lineage>
</organism>
<evidence type="ECO:0000256" key="10">
    <source>
        <dbReference type="ARBA" id="ARBA00023225"/>
    </source>
</evidence>
<gene>
    <name evidence="11" type="primary">fliJ</name>
    <name evidence="11" type="ORF">ACFOFO_16735</name>
</gene>
<dbReference type="RefSeq" id="WP_390325434.1">
    <property type="nucleotide sequence ID" value="NZ_JBHRTP010000054.1"/>
</dbReference>
<keyword evidence="12" id="KW-1185">Reference proteome</keyword>
<evidence type="ECO:0000313" key="11">
    <source>
        <dbReference type="EMBL" id="MFC3109591.1"/>
    </source>
</evidence>
<dbReference type="PRINTS" id="PR01004">
    <property type="entry name" value="FLGFLIJ"/>
</dbReference>
<dbReference type="EMBL" id="JBHRTP010000054">
    <property type="protein sequence ID" value="MFC3109591.1"/>
    <property type="molecule type" value="Genomic_DNA"/>
</dbReference>
<keyword evidence="6" id="KW-0145">Chemotaxis</keyword>
<dbReference type="Gene3D" id="1.10.287.1700">
    <property type="match status" value="1"/>
</dbReference>
<keyword evidence="8" id="KW-0653">Protein transport</keyword>
<accession>A0ABV7F7B5</accession>
<comment type="similarity">
    <text evidence="2">Belongs to the FliJ family.</text>
</comment>
<evidence type="ECO:0000256" key="1">
    <source>
        <dbReference type="ARBA" id="ARBA00004413"/>
    </source>
</evidence>
<keyword evidence="7" id="KW-1005">Bacterial flagellum biogenesis</keyword>
<dbReference type="InterPro" id="IPR053716">
    <property type="entry name" value="Flag_assembly_chemotaxis_eff"/>
</dbReference>
<keyword evidence="4" id="KW-0813">Transport</keyword>
<dbReference type="PIRSF" id="PIRSF019404">
    <property type="entry name" value="FliJ"/>
    <property type="match status" value="1"/>
</dbReference>
<evidence type="ECO:0000256" key="5">
    <source>
        <dbReference type="ARBA" id="ARBA00022475"/>
    </source>
</evidence>
<sequence>MANRAPFETLIELAEKATDDAAKRLGAAIRAGAETEQKLSLLNEYRNDYAVRFQAGLAAGLTAIGYRNFQAFLEKLDSAVAGQEKIVFEAKRRIAIERAGWQACERKRLSYTTLSNRAQQELLLRETRLDQKQTDERAARQLAHKR</sequence>